<organism evidence="1 2">
    <name type="scientific">Eumeta variegata</name>
    <name type="common">Bagworm moth</name>
    <name type="synonym">Eumeta japonica</name>
    <dbReference type="NCBI Taxonomy" id="151549"/>
    <lineage>
        <taxon>Eukaryota</taxon>
        <taxon>Metazoa</taxon>
        <taxon>Ecdysozoa</taxon>
        <taxon>Arthropoda</taxon>
        <taxon>Hexapoda</taxon>
        <taxon>Insecta</taxon>
        <taxon>Pterygota</taxon>
        <taxon>Neoptera</taxon>
        <taxon>Endopterygota</taxon>
        <taxon>Lepidoptera</taxon>
        <taxon>Glossata</taxon>
        <taxon>Ditrysia</taxon>
        <taxon>Tineoidea</taxon>
        <taxon>Psychidae</taxon>
        <taxon>Oiketicinae</taxon>
        <taxon>Eumeta</taxon>
    </lineage>
</organism>
<reference evidence="1 2" key="1">
    <citation type="journal article" date="2019" name="Commun. Biol.">
        <title>The bagworm genome reveals a unique fibroin gene that provides high tensile strength.</title>
        <authorList>
            <person name="Kono N."/>
            <person name="Nakamura H."/>
            <person name="Ohtoshi R."/>
            <person name="Tomita M."/>
            <person name="Numata K."/>
            <person name="Arakawa K."/>
        </authorList>
    </citation>
    <scope>NUCLEOTIDE SEQUENCE [LARGE SCALE GENOMIC DNA]</scope>
</reference>
<accession>A0A4C1ZGS2</accession>
<keyword evidence="2" id="KW-1185">Reference proteome</keyword>
<protein>
    <submittedName>
        <fullName evidence="1">Uncharacterized protein</fullName>
    </submittedName>
</protein>
<dbReference type="AlphaFoldDB" id="A0A4C1ZGS2"/>
<sequence length="133" mass="14634">MRFLNRLTALHRSFRQPASRQQFREPTTGNRHRLAIQNHRGVNAPLTLLGPAVCGARLATPGASFKTSRPTAADHPAFTVAMDCPSPPRPKRPRIITSPSCIVFPSMVFVRTNAAFSPFLARDTDAKCAHCDL</sequence>
<name>A0A4C1ZGS2_EUMVA</name>
<gene>
    <name evidence="1" type="ORF">EVAR_69986_1</name>
</gene>
<comment type="caution">
    <text evidence="1">The sequence shown here is derived from an EMBL/GenBank/DDBJ whole genome shotgun (WGS) entry which is preliminary data.</text>
</comment>
<dbReference type="EMBL" id="BGZK01001755">
    <property type="protein sequence ID" value="GBP85725.1"/>
    <property type="molecule type" value="Genomic_DNA"/>
</dbReference>
<evidence type="ECO:0000313" key="2">
    <source>
        <dbReference type="Proteomes" id="UP000299102"/>
    </source>
</evidence>
<proteinExistence type="predicted"/>
<evidence type="ECO:0000313" key="1">
    <source>
        <dbReference type="EMBL" id="GBP85725.1"/>
    </source>
</evidence>
<dbReference type="Proteomes" id="UP000299102">
    <property type="component" value="Unassembled WGS sequence"/>
</dbReference>